<keyword evidence="2" id="KW-1185">Reference proteome</keyword>
<evidence type="ECO:0000313" key="2">
    <source>
        <dbReference type="Proteomes" id="UP000790709"/>
    </source>
</evidence>
<evidence type="ECO:0000313" key="1">
    <source>
        <dbReference type="EMBL" id="KAH7923571.1"/>
    </source>
</evidence>
<protein>
    <submittedName>
        <fullName evidence="1">Uncharacterized protein</fullName>
    </submittedName>
</protein>
<comment type="caution">
    <text evidence="1">The sequence shown here is derived from an EMBL/GenBank/DDBJ whole genome shotgun (WGS) entry which is preliminary data.</text>
</comment>
<proteinExistence type="predicted"/>
<sequence length="179" mass="19795">MMKLSPGRTFRRPWIRFGAPCPQPIYRVQSLVRWRFWRAGIILSLDIGIVNAISRSPCSGFRMGDSRCTTIVGNNNQHFIGRVSALAVLLISLFRVRLERPGSEAYLVVPYGSPKLRDHDTAVYSESDRWGVPGGTSDQGDSGKLMTPAAGNRRGSAQYKVKIPTPTLPHKVQTAQPSS</sequence>
<name>A0ACB8BCP1_9AGAM</name>
<reference evidence="1" key="1">
    <citation type="journal article" date="2021" name="New Phytol.">
        <title>Evolutionary innovations through gain and loss of genes in the ectomycorrhizal Boletales.</title>
        <authorList>
            <person name="Wu G."/>
            <person name="Miyauchi S."/>
            <person name="Morin E."/>
            <person name="Kuo A."/>
            <person name="Drula E."/>
            <person name="Varga T."/>
            <person name="Kohler A."/>
            <person name="Feng B."/>
            <person name="Cao Y."/>
            <person name="Lipzen A."/>
            <person name="Daum C."/>
            <person name="Hundley H."/>
            <person name="Pangilinan J."/>
            <person name="Johnson J."/>
            <person name="Barry K."/>
            <person name="LaButti K."/>
            <person name="Ng V."/>
            <person name="Ahrendt S."/>
            <person name="Min B."/>
            <person name="Choi I.G."/>
            <person name="Park H."/>
            <person name="Plett J.M."/>
            <person name="Magnuson J."/>
            <person name="Spatafora J.W."/>
            <person name="Nagy L.G."/>
            <person name="Henrissat B."/>
            <person name="Grigoriev I.V."/>
            <person name="Yang Z.L."/>
            <person name="Xu J."/>
            <person name="Martin F.M."/>
        </authorList>
    </citation>
    <scope>NUCLEOTIDE SEQUENCE</scope>
    <source>
        <strain evidence="1">KUC20120723A-06</strain>
    </source>
</reference>
<gene>
    <name evidence="1" type="ORF">BV22DRAFT_571170</name>
</gene>
<dbReference type="EMBL" id="MU266448">
    <property type="protein sequence ID" value="KAH7923571.1"/>
    <property type="molecule type" value="Genomic_DNA"/>
</dbReference>
<dbReference type="Proteomes" id="UP000790709">
    <property type="component" value="Unassembled WGS sequence"/>
</dbReference>
<organism evidence="1 2">
    <name type="scientific">Leucogyrophana mollusca</name>
    <dbReference type="NCBI Taxonomy" id="85980"/>
    <lineage>
        <taxon>Eukaryota</taxon>
        <taxon>Fungi</taxon>
        <taxon>Dikarya</taxon>
        <taxon>Basidiomycota</taxon>
        <taxon>Agaricomycotina</taxon>
        <taxon>Agaricomycetes</taxon>
        <taxon>Agaricomycetidae</taxon>
        <taxon>Boletales</taxon>
        <taxon>Boletales incertae sedis</taxon>
        <taxon>Leucogyrophana</taxon>
    </lineage>
</organism>
<accession>A0ACB8BCP1</accession>